<keyword evidence="3" id="KW-1185">Reference proteome</keyword>
<feature type="transmembrane region" description="Helical" evidence="1">
    <location>
        <begin position="171"/>
        <end position="191"/>
    </location>
</feature>
<evidence type="ECO:0000313" key="2">
    <source>
        <dbReference type="EMBL" id="SKC88517.1"/>
    </source>
</evidence>
<dbReference type="OrthoDB" id="9778282at2"/>
<sequence length="364" mass="38251">MVSKVIMFIMAVFMLWAVTDKIILNNKFGYGSLFDEGMLAMGTMATSMVGLMCLAPVLGEALLPVFGPIFEAIGADPSMLAGSLLGIDMGGYPLAQEMAGNPQIAIFSGGIYASMMGVCITFAIPVALGILSEEDSPYLAKGIMCGVIVIPIASFIGGIMMGLAVDVILKNLIPALVLAILLVIGLVVIPNGMMKGFSVFAKFINFVVHASLAIAIFSELTGIVIIEGMAPIGPQLEVVGIIGITLAGAYPLVHFITKTFNKPLQRFGSLFKVNDKTISGIIASVANSLPMLAQVKDMPPRGKVMAIAFMVPAAFALGDHLAYASVNMEEQIFPLIAAKLLGGILAVIVAMIMMKNSDEVQVNS</sequence>
<dbReference type="GO" id="GO:0034228">
    <property type="term" value="F:ethanolamine transmembrane transporter activity"/>
    <property type="evidence" value="ECO:0007669"/>
    <property type="project" value="InterPro"/>
</dbReference>
<dbReference type="PANTHER" id="PTHR40089">
    <property type="entry name" value="ETHANOLAMINE UTILIZATION PROTEIN EUTH"/>
    <property type="match status" value="1"/>
</dbReference>
<reference evidence="2 3" key="1">
    <citation type="submission" date="2017-02" db="EMBL/GenBank/DDBJ databases">
        <authorList>
            <person name="Peterson S.W."/>
        </authorList>
    </citation>
    <scope>NUCLEOTIDE SEQUENCE [LARGE SCALE GENOMIC DNA]</scope>
    <source>
        <strain evidence="2 3">M1</strain>
    </source>
</reference>
<dbReference type="GO" id="GO:0005886">
    <property type="term" value="C:plasma membrane"/>
    <property type="evidence" value="ECO:0007669"/>
    <property type="project" value="TreeGrafter"/>
</dbReference>
<dbReference type="Proteomes" id="UP000190285">
    <property type="component" value="Unassembled WGS sequence"/>
</dbReference>
<name>A0A1T5MJV4_9FIRM</name>
<feature type="transmembrane region" description="Helical" evidence="1">
    <location>
        <begin position="203"/>
        <end position="226"/>
    </location>
</feature>
<feature type="transmembrane region" description="Helical" evidence="1">
    <location>
        <begin position="36"/>
        <end position="58"/>
    </location>
</feature>
<feature type="transmembrane region" description="Helical" evidence="1">
    <location>
        <begin position="238"/>
        <end position="257"/>
    </location>
</feature>
<dbReference type="PIRSF" id="PIRSF019466">
    <property type="entry name" value="EutH"/>
    <property type="match status" value="1"/>
</dbReference>
<feature type="transmembrane region" description="Helical" evidence="1">
    <location>
        <begin position="332"/>
        <end position="354"/>
    </location>
</feature>
<proteinExistence type="predicted"/>
<feature type="transmembrane region" description="Helical" evidence="1">
    <location>
        <begin position="143"/>
        <end position="165"/>
    </location>
</feature>
<dbReference type="RefSeq" id="WP_079495458.1">
    <property type="nucleotide sequence ID" value="NZ_FUZT01000017.1"/>
</dbReference>
<dbReference type="STRING" id="36842.SAMN02194393_04899"/>
<keyword evidence="1" id="KW-1133">Transmembrane helix</keyword>
<evidence type="ECO:0000313" key="3">
    <source>
        <dbReference type="Proteomes" id="UP000190285"/>
    </source>
</evidence>
<dbReference type="EMBL" id="FUZT01000017">
    <property type="protein sequence ID" value="SKC88517.1"/>
    <property type="molecule type" value="Genomic_DNA"/>
</dbReference>
<protein>
    <submittedName>
        <fullName evidence="2">Ethanolamine transporter</fullName>
    </submittedName>
</protein>
<feature type="transmembrane region" description="Helical" evidence="1">
    <location>
        <begin position="304"/>
        <end position="326"/>
    </location>
</feature>
<dbReference type="Pfam" id="PF04346">
    <property type="entry name" value="EutH"/>
    <property type="match status" value="1"/>
</dbReference>
<gene>
    <name evidence="2" type="ORF">SAMN02194393_04899</name>
</gene>
<dbReference type="PANTHER" id="PTHR40089:SF1">
    <property type="entry name" value="ETHANOLAMINE PERMEASE EUTH-RELATED"/>
    <property type="match status" value="1"/>
</dbReference>
<keyword evidence="1" id="KW-0812">Transmembrane</keyword>
<accession>A0A1T5MJV4</accession>
<evidence type="ECO:0000256" key="1">
    <source>
        <dbReference type="SAM" id="Phobius"/>
    </source>
</evidence>
<dbReference type="AlphaFoldDB" id="A0A1T5MJV4"/>
<keyword evidence="1" id="KW-0472">Membrane</keyword>
<feature type="transmembrane region" description="Helical" evidence="1">
    <location>
        <begin position="104"/>
        <end position="131"/>
    </location>
</feature>
<organism evidence="2 3">
    <name type="scientific">Maledivibacter halophilus</name>
    <dbReference type="NCBI Taxonomy" id="36842"/>
    <lineage>
        <taxon>Bacteria</taxon>
        <taxon>Bacillati</taxon>
        <taxon>Bacillota</taxon>
        <taxon>Clostridia</taxon>
        <taxon>Peptostreptococcales</taxon>
        <taxon>Caminicellaceae</taxon>
        <taxon>Maledivibacter</taxon>
    </lineage>
</organism>
<feature type="transmembrane region" description="Helical" evidence="1">
    <location>
        <begin position="6"/>
        <end position="24"/>
    </location>
</feature>
<dbReference type="InterPro" id="IPR007441">
    <property type="entry name" value="EutH"/>
</dbReference>